<dbReference type="Pfam" id="PF02472">
    <property type="entry name" value="ExbD"/>
    <property type="match status" value="1"/>
</dbReference>
<evidence type="ECO:0000256" key="7">
    <source>
        <dbReference type="RuleBase" id="RU003879"/>
    </source>
</evidence>
<comment type="subcellular location">
    <subcellularLocation>
        <location evidence="1">Cell membrane</location>
        <topology evidence="1">Single-pass membrane protein</topology>
    </subcellularLocation>
    <subcellularLocation>
        <location evidence="7">Cell membrane</location>
        <topology evidence="7">Single-pass type II membrane protein</topology>
    </subcellularLocation>
</comment>
<sequence>MNFGGQQDAHDDIEFNLIPLIDVILCLLIFFVVTTTFQQQALVRIDLPEASADATTMNSDSLEILIDANGRFYLNQLEVLQSDPASLREAVQAYAADASREQPVTVRADAQTPHQAVITAMDVLGQLGFSRISLATVRSGEGG</sequence>
<dbReference type="EMBL" id="SMAF01000001">
    <property type="protein sequence ID" value="TCT01307.1"/>
    <property type="molecule type" value="Genomic_DNA"/>
</dbReference>
<dbReference type="Gene3D" id="3.30.420.270">
    <property type="match status" value="1"/>
</dbReference>
<keyword evidence="3" id="KW-1003">Cell membrane</keyword>
<dbReference type="InterPro" id="IPR003400">
    <property type="entry name" value="ExbD"/>
</dbReference>
<keyword evidence="7" id="KW-0813">Transport</keyword>
<evidence type="ECO:0000313" key="9">
    <source>
        <dbReference type="EMBL" id="TCT01307.1"/>
    </source>
</evidence>
<comment type="caution">
    <text evidence="9">The sequence shown here is derived from an EMBL/GenBank/DDBJ whole genome shotgun (WGS) entry which is preliminary data.</text>
</comment>
<dbReference type="PANTHER" id="PTHR30558">
    <property type="entry name" value="EXBD MEMBRANE COMPONENT OF PMF-DRIVEN MACROMOLECULE IMPORT SYSTEM"/>
    <property type="match status" value="1"/>
</dbReference>
<evidence type="ECO:0000256" key="5">
    <source>
        <dbReference type="ARBA" id="ARBA00022989"/>
    </source>
</evidence>
<dbReference type="RefSeq" id="WP_123521778.1">
    <property type="nucleotide sequence ID" value="NZ_JBHLWF010000005.1"/>
</dbReference>
<dbReference type="GO" id="GO:0005886">
    <property type="term" value="C:plasma membrane"/>
    <property type="evidence" value="ECO:0007669"/>
    <property type="project" value="UniProtKB-SubCell"/>
</dbReference>
<keyword evidence="7" id="KW-0653">Protein transport</keyword>
<proteinExistence type="inferred from homology"/>
<gene>
    <name evidence="9" type="ORF">EDC25_101169</name>
</gene>
<dbReference type="OrthoDB" id="9793581at2"/>
<evidence type="ECO:0000256" key="4">
    <source>
        <dbReference type="ARBA" id="ARBA00022692"/>
    </source>
</evidence>
<keyword evidence="10" id="KW-1185">Reference proteome</keyword>
<dbReference type="Proteomes" id="UP000294599">
    <property type="component" value="Unassembled WGS sequence"/>
</dbReference>
<organism evidence="9 10">
    <name type="scientific">Pseudofulvimonas gallinarii</name>
    <dbReference type="NCBI Taxonomy" id="634155"/>
    <lineage>
        <taxon>Bacteria</taxon>
        <taxon>Pseudomonadati</taxon>
        <taxon>Pseudomonadota</taxon>
        <taxon>Gammaproteobacteria</taxon>
        <taxon>Lysobacterales</taxon>
        <taxon>Rhodanobacteraceae</taxon>
        <taxon>Pseudofulvimonas</taxon>
    </lineage>
</organism>
<dbReference type="GO" id="GO:0022857">
    <property type="term" value="F:transmembrane transporter activity"/>
    <property type="evidence" value="ECO:0007669"/>
    <property type="project" value="InterPro"/>
</dbReference>
<feature type="transmembrane region" description="Helical" evidence="8">
    <location>
        <begin position="17"/>
        <end position="37"/>
    </location>
</feature>
<reference evidence="9 10" key="1">
    <citation type="submission" date="2019-03" db="EMBL/GenBank/DDBJ databases">
        <title>Genomic Encyclopedia of Type Strains, Phase IV (KMG-IV): sequencing the most valuable type-strain genomes for metagenomic binning, comparative biology and taxonomic classification.</title>
        <authorList>
            <person name="Goeker M."/>
        </authorList>
    </citation>
    <scope>NUCLEOTIDE SEQUENCE [LARGE SCALE GENOMIC DNA]</scope>
    <source>
        <strain evidence="9 10">DSM 21944</strain>
    </source>
</reference>
<evidence type="ECO:0000256" key="6">
    <source>
        <dbReference type="ARBA" id="ARBA00023136"/>
    </source>
</evidence>
<evidence type="ECO:0000256" key="2">
    <source>
        <dbReference type="ARBA" id="ARBA00005811"/>
    </source>
</evidence>
<evidence type="ECO:0000256" key="1">
    <source>
        <dbReference type="ARBA" id="ARBA00004162"/>
    </source>
</evidence>
<evidence type="ECO:0000256" key="3">
    <source>
        <dbReference type="ARBA" id="ARBA00022475"/>
    </source>
</evidence>
<comment type="similarity">
    <text evidence="2 7">Belongs to the ExbD/TolR family.</text>
</comment>
<dbReference type="GO" id="GO:0015031">
    <property type="term" value="P:protein transport"/>
    <property type="evidence" value="ECO:0007669"/>
    <property type="project" value="UniProtKB-KW"/>
</dbReference>
<keyword evidence="6 8" id="KW-0472">Membrane</keyword>
<dbReference type="AlphaFoldDB" id="A0A4R3LSS9"/>
<keyword evidence="4 7" id="KW-0812">Transmembrane</keyword>
<keyword evidence="5 8" id="KW-1133">Transmembrane helix</keyword>
<evidence type="ECO:0000313" key="10">
    <source>
        <dbReference type="Proteomes" id="UP000294599"/>
    </source>
</evidence>
<evidence type="ECO:0000256" key="8">
    <source>
        <dbReference type="SAM" id="Phobius"/>
    </source>
</evidence>
<accession>A0A4R3LSS9</accession>
<dbReference type="PANTHER" id="PTHR30558:SF3">
    <property type="entry name" value="BIOPOLYMER TRANSPORT PROTEIN EXBD-RELATED"/>
    <property type="match status" value="1"/>
</dbReference>
<name>A0A4R3LSS9_9GAMM</name>
<protein>
    <submittedName>
        <fullName evidence="9">Biopolymer transport protein ExbD</fullName>
    </submittedName>
</protein>